<feature type="compositionally biased region" description="Basic and acidic residues" evidence="1">
    <location>
        <begin position="49"/>
        <end position="61"/>
    </location>
</feature>
<dbReference type="SMR" id="A0A1D5NVP7"/>
<keyword evidence="2" id="KW-0472">Membrane</keyword>
<keyword evidence="2" id="KW-0812">Transmembrane</keyword>
<dbReference type="InParanoid" id="A0A1D5NVP7"/>
<dbReference type="CTD" id="375704"/>
<protein>
    <submittedName>
        <fullName evidence="3">Energy homeostasis associated</fullName>
    </submittedName>
</protein>
<dbReference type="GeneTree" id="ENSGT01100000265512"/>
<dbReference type="RefSeq" id="XP_046791336.1">
    <property type="nucleotide sequence ID" value="XM_046935380.1"/>
</dbReference>
<sequence length="61" mass="6578">MGTALSTGAVVAISFNCIIALLILILFHILCKACRTPSCPKKSPASDADETRNEEKYLLQP</sequence>
<evidence type="ECO:0000256" key="2">
    <source>
        <dbReference type="SAM" id="Phobius"/>
    </source>
</evidence>
<reference evidence="3" key="1">
    <citation type="submission" date="2020-11" db="EMBL/GenBank/DDBJ databases">
        <title>Gallus gallus (Chicken) genome, bGalGal1, GRCg7b, maternal haplotype autosomes + Z &amp; W.</title>
        <authorList>
            <person name="Warren W."/>
            <person name="Formenti G."/>
            <person name="Fedrigo O."/>
            <person name="Haase B."/>
            <person name="Mountcastle J."/>
            <person name="Balacco J."/>
            <person name="Tracey A."/>
            <person name="Schneider V."/>
            <person name="Okimoto R."/>
            <person name="Cheng H."/>
            <person name="Hawken R."/>
            <person name="Howe K."/>
            <person name="Jarvis E.D."/>
        </authorList>
    </citation>
    <scope>NUCLEOTIDE SEQUENCE [LARGE SCALE GENOMIC DNA]</scope>
    <source>
        <strain evidence="3">Broiler</strain>
    </source>
</reference>
<dbReference type="FunCoup" id="A0A1D5NVP7">
    <property type="interactions" value="4"/>
</dbReference>
<accession>A0A1D5NVP7</accession>
<feature type="region of interest" description="Disordered" evidence="1">
    <location>
        <begin position="37"/>
        <end position="61"/>
    </location>
</feature>
<organism evidence="3 4">
    <name type="scientific">Gallus gallus</name>
    <name type="common">Chicken</name>
    <dbReference type="NCBI Taxonomy" id="9031"/>
    <lineage>
        <taxon>Eukaryota</taxon>
        <taxon>Metazoa</taxon>
        <taxon>Chordata</taxon>
        <taxon>Craniata</taxon>
        <taxon>Vertebrata</taxon>
        <taxon>Euteleostomi</taxon>
        <taxon>Archelosauria</taxon>
        <taxon>Archosauria</taxon>
        <taxon>Dinosauria</taxon>
        <taxon>Saurischia</taxon>
        <taxon>Theropoda</taxon>
        <taxon>Coelurosauria</taxon>
        <taxon>Aves</taxon>
        <taxon>Neognathae</taxon>
        <taxon>Galloanserae</taxon>
        <taxon>Galliformes</taxon>
        <taxon>Phasianidae</taxon>
        <taxon>Phasianinae</taxon>
        <taxon>Gallus</taxon>
    </lineage>
</organism>
<dbReference type="RefSeq" id="XP_015132854.1">
    <property type="nucleotide sequence ID" value="XM_015277368.4"/>
</dbReference>
<keyword evidence="2" id="KW-1133">Transmembrane helix</keyword>
<gene>
    <name evidence="3" type="primary">ENHO</name>
</gene>
<dbReference type="Ensembl" id="ENSGALT00010029535.1">
    <property type="protein sequence ID" value="ENSGALP00010017167.1"/>
    <property type="gene ID" value="ENSGALG00010012340.1"/>
</dbReference>
<dbReference type="GeneID" id="768968"/>
<dbReference type="OMA" id="QKSSHEG"/>
<feature type="transmembrane region" description="Helical" evidence="2">
    <location>
        <begin position="6"/>
        <end position="31"/>
    </location>
</feature>
<dbReference type="AlphaFoldDB" id="A0A1D5NVP7"/>
<dbReference type="OrthoDB" id="9383345at2759"/>
<dbReference type="VEuPathDB" id="HostDB:geneid_768968"/>
<proteinExistence type="predicted"/>
<dbReference type="RefSeq" id="NP_001289120.1">
    <property type="nucleotide sequence ID" value="NM_001302191.1"/>
</dbReference>
<keyword evidence="4" id="KW-1185">Reference proteome</keyword>
<evidence type="ECO:0000313" key="4">
    <source>
        <dbReference type="Proteomes" id="UP000000539"/>
    </source>
</evidence>
<reference evidence="3" key="3">
    <citation type="submission" date="2025-09" db="UniProtKB">
        <authorList>
            <consortium name="Ensembl"/>
        </authorList>
    </citation>
    <scope>IDENTIFICATION</scope>
    <source>
        <strain evidence="3">broiler</strain>
    </source>
</reference>
<dbReference type="KEGG" id="gga:768968"/>
<reference evidence="3" key="2">
    <citation type="submission" date="2025-08" db="UniProtKB">
        <authorList>
            <consortium name="Ensembl"/>
        </authorList>
    </citation>
    <scope>IDENTIFICATION</scope>
    <source>
        <strain evidence="3">broiler</strain>
    </source>
</reference>
<evidence type="ECO:0000256" key="1">
    <source>
        <dbReference type="SAM" id="MobiDB-lite"/>
    </source>
</evidence>
<dbReference type="Proteomes" id="UP000000539">
    <property type="component" value="Chromosome Z"/>
</dbReference>
<evidence type="ECO:0000313" key="3">
    <source>
        <dbReference type="Ensembl" id="ENSGALP00010017167.1"/>
    </source>
</evidence>
<name>A0A1D5NVP7_CHICK</name>
<dbReference type="Bgee" id="ENSGALG00000030845">
    <property type="expression patterns" value="Expressed in cerebellum and 10 other cell types or tissues"/>
</dbReference>